<evidence type="ECO:0000313" key="2">
    <source>
        <dbReference type="Proteomes" id="UP000724874"/>
    </source>
</evidence>
<comment type="caution">
    <text evidence="1">The sequence shown here is derived from an EMBL/GenBank/DDBJ whole genome shotgun (WGS) entry which is preliminary data.</text>
</comment>
<sequence length="180" mass="19277">MPGGSGSERRRAMNNFQKKTSRPTDTARTLSFLYLISGGGGCLVLPLSHSSSGRGGDERDSDRSCVLPGSEEWRLSRVDGAGTFASAHSTSLSTVPDALVAMTRHSVFGTACNPFLETVVDEDVVRDIAWYGVATYGAKTQSLPVSEMRGPISYHSLSLSLLTTSVSKLASPLRSFATRW</sequence>
<dbReference type="Proteomes" id="UP000724874">
    <property type="component" value="Unassembled WGS sequence"/>
</dbReference>
<keyword evidence="2" id="KW-1185">Reference proteome</keyword>
<reference evidence="1" key="1">
    <citation type="submission" date="2020-11" db="EMBL/GenBank/DDBJ databases">
        <authorList>
            <consortium name="DOE Joint Genome Institute"/>
            <person name="Ahrendt S."/>
            <person name="Riley R."/>
            <person name="Andreopoulos W."/>
            <person name="LaButti K."/>
            <person name="Pangilinan J."/>
            <person name="Ruiz-duenas F.J."/>
            <person name="Barrasa J.M."/>
            <person name="Sanchez-Garcia M."/>
            <person name="Camarero S."/>
            <person name="Miyauchi S."/>
            <person name="Serrano A."/>
            <person name="Linde D."/>
            <person name="Babiker R."/>
            <person name="Drula E."/>
            <person name="Ayuso-Fernandez I."/>
            <person name="Pacheco R."/>
            <person name="Padilla G."/>
            <person name="Ferreira P."/>
            <person name="Barriuso J."/>
            <person name="Kellner H."/>
            <person name="Castanera R."/>
            <person name="Alfaro M."/>
            <person name="Ramirez L."/>
            <person name="Pisabarro A.G."/>
            <person name="Kuo A."/>
            <person name="Tritt A."/>
            <person name="Lipzen A."/>
            <person name="He G."/>
            <person name="Yan M."/>
            <person name="Ng V."/>
            <person name="Cullen D."/>
            <person name="Martin F."/>
            <person name="Rosso M.-N."/>
            <person name="Henrissat B."/>
            <person name="Hibbett D."/>
            <person name="Martinez A.T."/>
            <person name="Grigoriev I.V."/>
        </authorList>
    </citation>
    <scope>NUCLEOTIDE SEQUENCE</scope>
    <source>
        <strain evidence="1">AH 44721</strain>
    </source>
</reference>
<organism evidence="1 2">
    <name type="scientific">Gymnopilus junonius</name>
    <name type="common">Spectacular rustgill mushroom</name>
    <name type="synonym">Gymnopilus spectabilis subsp. junonius</name>
    <dbReference type="NCBI Taxonomy" id="109634"/>
    <lineage>
        <taxon>Eukaryota</taxon>
        <taxon>Fungi</taxon>
        <taxon>Dikarya</taxon>
        <taxon>Basidiomycota</taxon>
        <taxon>Agaricomycotina</taxon>
        <taxon>Agaricomycetes</taxon>
        <taxon>Agaricomycetidae</taxon>
        <taxon>Agaricales</taxon>
        <taxon>Agaricineae</taxon>
        <taxon>Hymenogastraceae</taxon>
        <taxon>Gymnopilus</taxon>
    </lineage>
</organism>
<name>A0A9P5N9Y9_GYMJU</name>
<protein>
    <submittedName>
        <fullName evidence="1">Uncharacterized protein</fullName>
    </submittedName>
</protein>
<proteinExistence type="predicted"/>
<gene>
    <name evidence="1" type="ORF">CPB84DRAFT_1754171</name>
</gene>
<dbReference type="AlphaFoldDB" id="A0A9P5N9Y9"/>
<evidence type="ECO:0000313" key="1">
    <source>
        <dbReference type="EMBL" id="KAF8871101.1"/>
    </source>
</evidence>
<dbReference type="EMBL" id="JADNYJ010000322">
    <property type="protein sequence ID" value="KAF8871101.1"/>
    <property type="molecule type" value="Genomic_DNA"/>
</dbReference>
<accession>A0A9P5N9Y9</accession>